<dbReference type="Gene3D" id="3.30.450.20">
    <property type="entry name" value="PAS domain"/>
    <property type="match status" value="1"/>
</dbReference>
<dbReference type="SUPFAM" id="SSF141868">
    <property type="entry name" value="EAL domain-like"/>
    <property type="match status" value="1"/>
</dbReference>
<dbReference type="Gene3D" id="3.20.20.450">
    <property type="entry name" value="EAL domain"/>
    <property type="match status" value="1"/>
</dbReference>
<evidence type="ECO:0000313" key="5">
    <source>
        <dbReference type="Proteomes" id="UP000011021"/>
    </source>
</evidence>
<dbReference type="InterPro" id="IPR000160">
    <property type="entry name" value="GGDEF_dom"/>
</dbReference>
<evidence type="ECO:0000256" key="1">
    <source>
        <dbReference type="SAM" id="Phobius"/>
    </source>
</evidence>
<dbReference type="Proteomes" id="UP000011021">
    <property type="component" value="Unassembled WGS sequence"/>
</dbReference>
<keyword evidence="1" id="KW-1133">Transmembrane helix</keyword>
<dbReference type="SUPFAM" id="SSF55785">
    <property type="entry name" value="PYP-like sensor domain (PAS domain)"/>
    <property type="match status" value="1"/>
</dbReference>
<dbReference type="CDD" id="cd01949">
    <property type="entry name" value="GGDEF"/>
    <property type="match status" value="1"/>
</dbReference>
<feature type="transmembrane region" description="Helical" evidence="1">
    <location>
        <begin position="212"/>
        <end position="230"/>
    </location>
</feature>
<keyword evidence="5" id="KW-1185">Reference proteome</keyword>
<dbReference type="InterPro" id="IPR035919">
    <property type="entry name" value="EAL_sf"/>
</dbReference>
<evidence type="ECO:0000259" key="3">
    <source>
        <dbReference type="PROSITE" id="PS50887"/>
    </source>
</evidence>
<dbReference type="PROSITE" id="PS50887">
    <property type="entry name" value="GGDEF"/>
    <property type="match status" value="1"/>
</dbReference>
<dbReference type="NCBIfam" id="TIGR00254">
    <property type="entry name" value="GGDEF"/>
    <property type="match status" value="1"/>
</dbReference>
<feature type="transmembrane region" description="Helical" evidence="1">
    <location>
        <begin position="57"/>
        <end position="74"/>
    </location>
</feature>
<keyword evidence="1" id="KW-0812">Transmembrane</keyword>
<feature type="domain" description="GGDEF" evidence="3">
    <location>
        <begin position="396"/>
        <end position="529"/>
    </location>
</feature>
<dbReference type="SUPFAM" id="SSF55073">
    <property type="entry name" value="Nucleotide cyclase"/>
    <property type="match status" value="1"/>
</dbReference>
<dbReference type="InterPro" id="IPR001633">
    <property type="entry name" value="EAL_dom"/>
</dbReference>
<dbReference type="PANTHER" id="PTHR44757:SF2">
    <property type="entry name" value="BIOFILM ARCHITECTURE MAINTENANCE PROTEIN MBAA"/>
    <property type="match status" value="1"/>
</dbReference>
<dbReference type="InterPro" id="IPR029787">
    <property type="entry name" value="Nucleotide_cyclase"/>
</dbReference>
<dbReference type="InterPro" id="IPR043128">
    <property type="entry name" value="Rev_trsase/Diguanyl_cyclase"/>
</dbReference>
<dbReference type="EMBL" id="AEQP01000022">
    <property type="protein sequence ID" value="EFV94100.1"/>
    <property type="molecule type" value="Genomic_DNA"/>
</dbReference>
<feature type="transmembrane region" description="Helical" evidence="1">
    <location>
        <begin position="183"/>
        <end position="200"/>
    </location>
</feature>
<feature type="domain" description="EAL" evidence="2">
    <location>
        <begin position="539"/>
        <end position="799"/>
    </location>
</feature>
<dbReference type="HOGENOM" id="CLU_348448_0_0_4"/>
<evidence type="ECO:0000313" key="4">
    <source>
        <dbReference type="EMBL" id="EFV94100.1"/>
    </source>
</evidence>
<dbReference type="SMART" id="SM00052">
    <property type="entry name" value="EAL"/>
    <property type="match status" value="1"/>
</dbReference>
<feature type="transmembrane region" description="Helical" evidence="1">
    <location>
        <begin position="86"/>
        <end position="106"/>
    </location>
</feature>
<dbReference type="AlphaFoldDB" id="E7RZV1"/>
<dbReference type="PROSITE" id="PS50883">
    <property type="entry name" value="EAL"/>
    <property type="match status" value="1"/>
</dbReference>
<feature type="transmembrane region" description="Helical" evidence="1">
    <location>
        <begin position="152"/>
        <end position="171"/>
    </location>
</feature>
<dbReference type="Pfam" id="PF00563">
    <property type="entry name" value="EAL"/>
    <property type="match status" value="1"/>
</dbReference>
<reference evidence="4 5" key="1">
    <citation type="submission" date="2010-12" db="EMBL/GenBank/DDBJ databases">
        <authorList>
            <person name="Muzny D."/>
            <person name="Qin X."/>
            <person name="Deng J."/>
            <person name="Jiang H."/>
            <person name="Liu Y."/>
            <person name="Qu J."/>
            <person name="Song X.-Z."/>
            <person name="Zhang L."/>
            <person name="Thornton R."/>
            <person name="Coyle M."/>
            <person name="Francisco L."/>
            <person name="Jackson L."/>
            <person name="Javaid M."/>
            <person name="Korchina V."/>
            <person name="Kovar C."/>
            <person name="Mata R."/>
            <person name="Mathew T."/>
            <person name="Ngo R."/>
            <person name="Nguyen L."/>
            <person name="Nguyen N."/>
            <person name="Okwuonu G."/>
            <person name="Ongeri F."/>
            <person name="Pham C."/>
            <person name="Simmons D."/>
            <person name="Wilczek-Boney K."/>
            <person name="Hale W."/>
            <person name="Jakkamsetti A."/>
            <person name="Pham P."/>
            <person name="Ruth R."/>
            <person name="San Lucas F."/>
            <person name="Warren J."/>
            <person name="Zhang J."/>
            <person name="Zhao Z."/>
            <person name="Zhou C."/>
            <person name="Zhu D."/>
            <person name="Lee S."/>
            <person name="Bess C."/>
            <person name="Blankenburg K."/>
            <person name="Forbes L."/>
            <person name="Fu Q."/>
            <person name="Gubbala S."/>
            <person name="Hirani K."/>
            <person name="Jayaseelan J.C."/>
            <person name="Lara F."/>
            <person name="Munidasa M."/>
            <person name="Palculict T."/>
            <person name="Patil S."/>
            <person name="Pu L.-L."/>
            <person name="Saada N."/>
            <person name="Tang L."/>
            <person name="Weissenberger G."/>
            <person name="Zhu Y."/>
            <person name="Hemphill L."/>
            <person name="Shang Y."/>
            <person name="Youmans B."/>
            <person name="Ayvaz T."/>
            <person name="Ross M."/>
            <person name="Santibanez J."/>
            <person name="Aqrawi P."/>
            <person name="Gross S."/>
            <person name="Joshi V."/>
            <person name="Fowler G."/>
            <person name="Nazareth L."/>
            <person name="Reid J."/>
            <person name="Worley K."/>
            <person name="Petrosino J."/>
            <person name="Highlander S."/>
            <person name="Gibbs R."/>
        </authorList>
    </citation>
    <scope>NUCLEOTIDE SEQUENCE [LARGE SCALE GENOMIC DNA]</scope>
    <source>
        <strain evidence="4 5">ATCC 51599</strain>
    </source>
</reference>
<dbReference type="STRING" id="887898.HMPREF0551_2215"/>
<dbReference type="SMART" id="SM00267">
    <property type="entry name" value="GGDEF"/>
    <property type="match status" value="1"/>
</dbReference>
<proteinExistence type="predicted"/>
<organism evidence="4 5">
    <name type="scientific">Lautropia mirabilis ATCC 51599</name>
    <dbReference type="NCBI Taxonomy" id="887898"/>
    <lineage>
        <taxon>Bacteria</taxon>
        <taxon>Pseudomonadati</taxon>
        <taxon>Pseudomonadota</taxon>
        <taxon>Betaproteobacteria</taxon>
        <taxon>Burkholderiales</taxon>
        <taxon>Burkholderiaceae</taxon>
        <taxon>Lautropia</taxon>
    </lineage>
</organism>
<dbReference type="Pfam" id="PF00990">
    <property type="entry name" value="GGDEF"/>
    <property type="match status" value="1"/>
</dbReference>
<name>E7RZV1_9BURK</name>
<protein>
    <submittedName>
        <fullName evidence="4">Diguanylate cyclase (GGDEF) domain protein</fullName>
    </submittedName>
</protein>
<accession>E7RZV1</accession>
<gene>
    <name evidence="4" type="ORF">HMPREF0551_2215</name>
</gene>
<dbReference type="PANTHER" id="PTHR44757">
    <property type="entry name" value="DIGUANYLATE CYCLASE DGCP"/>
    <property type="match status" value="1"/>
</dbReference>
<comment type="caution">
    <text evidence="4">The sequence shown here is derived from an EMBL/GenBank/DDBJ whole genome shotgun (WGS) entry which is preliminary data.</text>
</comment>
<sequence>MQARPAIVHGQPAGIAWLADRAAPAHAGSSLSEPSSLSTVQIAGLTFKPLAQWSRHALLTTWSFCVLALLILALRESSVPPRQDGMMNTAILLLQSLALLPVTGLLHWMFINPHADVATQQRERTWLLRYVPPLSIVLGCSLPFLPERWANMMATAIAGLILLMLMVEIVVTLRKHPGLESRLGVTGAFLCGLVLEVGFIQRTWAYSILDTSWLQVIMGTGLMIWIAGFFRQAAQRENRIKATLAQMDTAARALHRIYNTSPVALLSINDDGTLQRWNQRAADAFGSDLARHPTPHVKALLGEAVTQQLLADLKKSGQYHSELTISRAGQDRVWVLEASIREGDGFEIGMQEVTVHARRAATFQEIAERDDLTGLSNLVGLRRILGRQLSQLRASSPLSCVYVDILAFGDINHVFGRDAGDAVLRAVGEHLRKQISPPAAVGRVRDDQFLLVLPGNELTLTRSQATLLLTMLSRTPVEYRGMSIPLRVSIGAVECVSGMNAEQLIESARLACQLSRQEGAPHPYAVMADSPALADADPSRQFGHQLRQKLPEAQIRLHAQAITSLRRDAVQSLTVLPRLLTSNGQLQLPNRLLQAAAQQGASGMLDRMLLTQILHTLNTQPNTLPEDGVVIFRLSPLSLAEPGFTGNLIRLLGAADERNAAINSRLCIELSSQSLIYDPEGSQAFLKDLRLMSIHSGIDLTDSESNQIPIHMLAQLSVRHIRLDGRRFADLATNPHAQREITAIRTLCESMGIECLLDQVNNPLDLRPLKELGIDLVQGSALAAVRPLGDVLAGREDEGLLPAGVMIPV</sequence>
<dbReference type="InterPro" id="IPR052155">
    <property type="entry name" value="Biofilm_reg_signaling"/>
</dbReference>
<evidence type="ECO:0000259" key="2">
    <source>
        <dbReference type="PROSITE" id="PS50883"/>
    </source>
</evidence>
<keyword evidence="1" id="KW-0472">Membrane</keyword>
<dbReference type="InterPro" id="IPR035965">
    <property type="entry name" value="PAS-like_dom_sf"/>
</dbReference>
<dbReference type="Gene3D" id="3.30.70.270">
    <property type="match status" value="1"/>
</dbReference>
<dbReference type="eggNOG" id="COG5001">
    <property type="taxonomic scope" value="Bacteria"/>
</dbReference>